<keyword evidence="3 7" id="KW-0812">Transmembrane</keyword>
<proteinExistence type="predicted"/>
<name>A0A6J4ICT6_9BACT</name>
<accession>A0A6J4ICT6</accession>
<keyword evidence="4 7" id="KW-1133">Transmembrane helix</keyword>
<feature type="transmembrane region" description="Helical" evidence="7">
    <location>
        <begin position="255"/>
        <end position="273"/>
    </location>
</feature>
<evidence type="ECO:0000256" key="6">
    <source>
        <dbReference type="SAM" id="MobiDB-lite"/>
    </source>
</evidence>
<dbReference type="PANTHER" id="PTHR23513:SF6">
    <property type="entry name" value="MAJOR FACILITATOR SUPERFAMILY ASSOCIATED DOMAIN-CONTAINING PROTEIN"/>
    <property type="match status" value="1"/>
</dbReference>
<evidence type="ECO:0000256" key="5">
    <source>
        <dbReference type="ARBA" id="ARBA00023136"/>
    </source>
</evidence>
<dbReference type="GO" id="GO:0022857">
    <property type="term" value="F:transmembrane transporter activity"/>
    <property type="evidence" value="ECO:0007669"/>
    <property type="project" value="InterPro"/>
</dbReference>
<gene>
    <name evidence="8" type="ORF">AVDCRST_MAG63-1814</name>
</gene>
<protein>
    <submittedName>
        <fullName evidence="8">Antibiotic efflux protein</fullName>
    </submittedName>
</protein>
<reference evidence="8" key="1">
    <citation type="submission" date="2020-02" db="EMBL/GenBank/DDBJ databases">
        <authorList>
            <person name="Meier V. D."/>
        </authorList>
    </citation>
    <scope>NUCLEOTIDE SEQUENCE</scope>
    <source>
        <strain evidence="8">AVDCRST_MAG63</strain>
    </source>
</reference>
<feature type="transmembrane region" description="Helical" evidence="7">
    <location>
        <begin position="285"/>
        <end position="303"/>
    </location>
</feature>
<dbReference type="EMBL" id="CADCTO010000228">
    <property type="protein sequence ID" value="CAA9248548.1"/>
    <property type="molecule type" value="Genomic_DNA"/>
</dbReference>
<evidence type="ECO:0000256" key="3">
    <source>
        <dbReference type="ARBA" id="ARBA00022692"/>
    </source>
</evidence>
<feature type="transmembrane region" description="Helical" evidence="7">
    <location>
        <begin position="309"/>
        <end position="330"/>
    </location>
</feature>
<dbReference type="Gene3D" id="1.20.1250.20">
    <property type="entry name" value="MFS general substrate transporter like domains"/>
    <property type="match status" value="1"/>
</dbReference>
<evidence type="ECO:0000256" key="1">
    <source>
        <dbReference type="ARBA" id="ARBA00004651"/>
    </source>
</evidence>
<feature type="transmembrane region" description="Helical" evidence="7">
    <location>
        <begin position="40"/>
        <end position="60"/>
    </location>
</feature>
<dbReference type="GO" id="GO:0005886">
    <property type="term" value="C:plasma membrane"/>
    <property type="evidence" value="ECO:0007669"/>
    <property type="project" value="UniProtKB-SubCell"/>
</dbReference>
<keyword evidence="2" id="KW-1003">Cell membrane</keyword>
<dbReference type="AlphaFoldDB" id="A0A6J4ICT6"/>
<dbReference type="InterPro" id="IPR036259">
    <property type="entry name" value="MFS_trans_sf"/>
</dbReference>
<sequence>MPLGGPFWAYWSAASLANLGDGIRLAAFPLLAAQLTDDPFLVGAVAAVSGLPWLLTGLVAGSMADRFGARSMLPMADAARVVVLAGLICLLLTGRAGIPVVLVAAFLLGVAETVRDTAGETVVPRLVAESQLERAGGRLTAGALMGNEFVGPVLGGVLFGAGAALPFVASSAVTAFAVLLVLSLPVAVLRLLGPVTPADRTAGSGIRAGLGWLRRQPVLRALVLVVAVIALADSAWFAVFVLYAEERLGLGPTGFGALLALGAGGGLAGALLADRLVAGRRHRTAIGWSAAVAAGSPGVLLLASPLWLAAAVVVATSAAFGVLNVAAAGLRYRLVPGDLLGRVSAAWRTSAYVASAAGALAGGAAAAARGSPRPSVSASHSAASRP</sequence>
<evidence type="ECO:0000256" key="2">
    <source>
        <dbReference type="ARBA" id="ARBA00022475"/>
    </source>
</evidence>
<dbReference type="SUPFAM" id="SSF103473">
    <property type="entry name" value="MFS general substrate transporter"/>
    <property type="match status" value="1"/>
</dbReference>
<feature type="transmembrane region" description="Helical" evidence="7">
    <location>
        <begin position="221"/>
        <end position="243"/>
    </location>
</feature>
<organism evidence="8">
    <name type="scientific">uncultured Armatimonadetes bacterium</name>
    <dbReference type="NCBI Taxonomy" id="157466"/>
    <lineage>
        <taxon>Bacteria</taxon>
        <taxon>Bacillati</taxon>
        <taxon>Armatimonadota</taxon>
        <taxon>environmental samples</taxon>
    </lineage>
</organism>
<dbReference type="PANTHER" id="PTHR23513">
    <property type="entry name" value="INTEGRAL MEMBRANE EFFLUX PROTEIN-RELATED"/>
    <property type="match status" value="1"/>
</dbReference>
<dbReference type="CDD" id="cd06173">
    <property type="entry name" value="MFS_MefA_like"/>
    <property type="match status" value="1"/>
</dbReference>
<comment type="subcellular location">
    <subcellularLocation>
        <location evidence="1">Cell membrane</location>
        <topology evidence="1">Multi-pass membrane protein</topology>
    </subcellularLocation>
</comment>
<evidence type="ECO:0000256" key="7">
    <source>
        <dbReference type="SAM" id="Phobius"/>
    </source>
</evidence>
<feature type="compositionally biased region" description="Low complexity" evidence="6">
    <location>
        <begin position="367"/>
        <end position="379"/>
    </location>
</feature>
<feature type="transmembrane region" description="Helical" evidence="7">
    <location>
        <begin position="153"/>
        <end position="182"/>
    </location>
</feature>
<evidence type="ECO:0000256" key="4">
    <source>
        <dbReference type="ARBA" id="ARBA00022989"/>
    </source>
</evidence>
<feature type="transmembrane region" description="Helical" evidence="7">
    <location>
        <begin position="81"/>
        <end position="108"/>
    </location>
</feature>
<dbReference type="InterPro" id="IPR011701">
    <property type="entry name" value="MFS"/>
</dbReference>
<feature type="region of interest" description="Disordered" evidence="6">
    <location>
        <begin position="367"/>
        <end position="386"/>
    </location>
</feature>
<dbReference type="Pfam" id="PF07690">
    <property type="entry name" value="MFS_1"/>
    <property type="match status" value="1"/>
</dbReference>
<evidence type="ECO:0000313" key="8">
    <source>
        <dbReference type="EMBL" id="CAA9248548.1"/>
    </source>
</evidence>
<keyword evidence="5 7" id="KW-0472">Membrane</keyword>